<evidence type="ECO:0000313" key="5">
    <source>
        <dbReference type="EMBL" id="QHC56405.1"/>
    </source>
</evidence>
<reference evidence="7" key="3">
    <citation type="submission" date="2019-12" db="EMBL/GenBank/DDBJ databases">
        <title>Complete and draft genome sequences of new strains and members of some known species of the genus Rathayibacter isolated from plants.</title>
        <authorList>
            <person name="Tarlachkov S.V."/>
            <person name="Starodumova I.P."/>
            <person name="Dorofeeva L.V."/>
            <person name="Prisyazhnaya N.V."/>
            <person name="Leyn S."/>
            <person name="Zlamal J."/>
            <person name="Elan M."/>
            <person name="Osterman A.L."/>
            <person name="Nadler S."/>
            <person name="Subbotin S.A."/>
            <person name="Evtushenko L.I."/>
        </authorList>
    </citation>
    <scope>NUCLEOTIDE SEQUENCE [LARGE SCALE GENOMIC DNA]</scope>
    <source>
        <strain evidence="7">VKM Ac-2761</strain>
    </source>
</reference>
<dbReference type="KEGG" id="rte:GSU10_12680"/>
<evidence type="ECO:0000313" key="7">
    <source>
        <dbReference type="Proteomes" id="UP000465031"/>
    </source>
</evidence>
<dbReference type="Pfam" id="PF20434">
    <property type="entry name" value="BD-FAE"/>
    <property type="match status" value="1"/>
</dbReference>
<dbReference type="AlphaFoldDB" id="A0A166HQB1"/>
<dbReference type="SUPFAM" id="SSF53474">
    <property type="entry name" value="alpha/beta-Hydrolases"/>
    <property type="match status" value="1"/>
</dbReference>
<dbReference type="OrthoDB" id="9803828at2"/>
<dbReference type="InterPro" id="IPR029058">
    <property type="entry name" value="AB_hydrolase_fold"/>
</dbReference>
<reference evidence="4 6" key="1">
    <citation type="submission" date="2015-08" db="EMBL/GenBank/DDBJ databases">
        <title>Draft Genome Sequence of Rathayibacter sp. Strain VKM Ac-2596 Isolated from Leaf Gall Induced by Plant-Parasitic Nematodes.</title>
        <authorList>
            <person name="Vasilenko O.V."/>
            <person name="Starodumova I.P."/>
            <person name="Tarlachkov S.V."/>
            <person name="Dorofeeva L.V."/>
            <person name="Evtushenko L.I."/>
        </authorList>
    </citation>
    <scope>NUCLEOTIDE SEQUENCE [LARGE SCALE GENOMIC DNA]</scope>
    <source>
        <strain evidence="4 6">VKM Ac-2596</strain>
    </source>
</reference>
<evidence type="ECO:0000256" key="2">
    <source>
        <dbReference type="SAM" id="SignalP"/>
    </source>
</evidence>
<dbReference type="PROSITE" id="PS51257">
    <property type="entry name" value="PROKAR_LIPOPROTEIN"/>
    <property type="match status" value="1"/>
</dbReference>
<keyword evidence="6" id="KW-1185">Reference proteome</keyword>
<dbReference type="EC" id="3.1.1.1" evidence="4"/>
<organism evidence="4 6">
    <name type="scientific">Rathayibacter tanaceti</name>
    <dbReference type="NCBI Taxonomy" id="1671680"/>
    <lineage>
        <taxon>Bacteria</taxon>
        <taxon>Bacillati</taxon>
        <taxon>Actinomycetota</taxon>
        <taxon>Actinomycetes</taxon>
        <taxon>Micrococcales</taxon>
        <taxon>Microbacteriaceae</taxon>
        <taxon>Rathayibacter</taxon>
    </lineage>
</organism>
<dbReference type="Proteomes" id="UP000465031">
    <property type="component" value="Chromosome"/>
</dbReference>
<feature type="signal peptide" evidence="2">
    <location>
        <begin position="1"/>
        <end position="28"/>
    </location>
</feature>
<keyword evidence="1 4" id="KW-0378">Hydrolase</keyword>
<dbReference type="InterPro" id="IPR049492">
    <property type="entry name" value="BD-FAE-like_dom"/>
</dbReference>
<dbReference type="Gene3D" id="3.40.50.1820">
    <property type="entry name" value="alpha/beta hydrolase"/>
    <property type="match status" value="1"/>
</dbReference>
<dbReference type="EMBL" id="CP047186">
    <property type="protein sequence ID" value="QHC56405.1"/>
    <property type="molecule type" value="Genomic_DNA"/>
</dbReference>
<reference evidence="5" key="2">
    <citation type="submission" date="2019-12" db="EMBL/GenBank/DDBJ databases">
        <title>Complete and Draft Genome Sequences of New Strains and Members of Some Known Species of the Genus Rathayibacter isolated from Plants.</title>
        <authorList>
            <person name="Tarlachkov S.V."/>
            <person name="Starodumova I.P."/>
            <person name="Dorofeeva L.V."/>
            <person name="Prisyazhnaya N.V."/>
            <person name="Leyn S.A."/>
            <person name="Zlamal J.E."/>
            <person name="Elane M.L."/>
            <person name="Osterman A.L."/>
            <person name="Nadler S.A."/>
            <person name="Subbotin S.A."/>
            <person name="Evtushenko L.I."/>
        </authorList>
    </citation>
    <scope>NUCLEOTIDE SEQUENCE</scope>
    <source>
        <strain evidence="5">VKM Ac-2761</strain>
    </source>
</reference>
<sequence length="307" mass="31432">MRELSRSPRPVAALLAALMLLLSGCASSTPVSEPVAQAIIGAAPAADVSAVSVAADLVYDEATGQRLDICSPSTASASPRPAVLVVHGGSWARGGRADENWRPICQWLGSAGFVAVSVDYRLAPAAVFPAQIDDVAGALDWLLEPAQTERYGIDPERVGAFGGSAGGNLVSLLGTAEATSSRLSAVVDLSGPSDLTAAGLADDDPVAGVSAAVRTYLGCPDLAACPSAREASPLAQVDGSEPPFLIVHSARERVALSQSTRFADELRASGATAELLVQPGALHSIALLDDDLRTRVVTFLHAHLDAP</sequence>
<dbReference type="Proteomes" id="UP000076717">
    <property type="component" value="Unassembled WGS sequence"/>
</dbReference>
<evidence type="ECO:0000256" key="1">
    <source>
        <dbReference type="ARBA" id="ARBA00022801"/>
    </source>
</evidence>
<dbReference type="EMBL" id="LIIN01000059">
    <property type="protein sequence ID" value="KZX20994.1"/>
    <property type="molecule type" value="Genomic_DNA"/>
</dbReference>
<accession>A0A166HQB1</accession>
<dbReference type="InterPro" id="IPR050300">
    <property type="entry name" value="GDXG_lipolytic_enzyme"/>
</dbReference>
<dbReference type="RefSeq" id="WP_068211191.1">
    <property type="nucleotide sequence ID" value="NZ_CP047186.1"/>
</dbReference>
<feature type="chain" id="PRO_5041598067" evidence="2">
    <location>
        <begin position="29"/>
        <end position="307"/>
    </location>
</feature>
<dbReference type="PANTHER" id="PTHR48081">
    <property type="entry name" value="AB HYDROLASE SUPERFAMILY PROTEIN C4A8.06C"/>
    <property type="match status" value="1"/>
</dbReference>
<evidence type="ECO:0000313" key="6">
    <source>
        <dbReference type="Proteomes" id="UP000076717"/>
    </source>
</evidence>
<gene>
    <name evidence="4" type="primary">nlhH_2</name>
    <name evidence="4" type="ORF">ACH61_01873</name>
    <name evidence="5" type="ORF">GSU10_12680</name>
</gene>
<dbReference type="PATRIC" id="fig|1671680.3.peg.1990"/>
<proteinExistence type="predicted"/>
<protein>
    <submittedName>
        <fullName evidence="5">Alpha/beta hydrolase fold domain-containing protein</fullName>
    </submittedName>
    <submittedName>
        <fullName evidence="4">Carboxylesterase NlhH</fullName>
        <ecNumber evidence="4">3.1.1.1</ecNumber>
    </submittedName>
</protein>
<evidence type="ECO:0000313" key="4">
    <source>
        <dbReference type="EMBL" id="KZX20994.1"/>
    </source>
</evidence>
<feature type="domain" description="BD-FAE-like" evidence="3">
    <location>
        <begin position="67"/>
        <end position="266"/>
    </location>
</feature>
<dbReference type="PANTHER" id="PTHR48081:SF13">
    <property type="entry name" value="ALPHA_BETA HYDROLASE"/>
    <property type="match status" value="1"/>
</dbReference>
<dbReference type="GO" id="GO:0106435">
    <property type="term" value="F:carboxylesterase activity"/>
    <property type="evidence" value="ECO:0007669"/>
    <property type="project" value="UniProtKB-EC"/>
</dbReference>
<name>A0A166HQB1_9MICO</name>
<evidence type="ECO:0000259" key="3">
    <source>
        <dbReference type="Pfam" id="PF20434"/>
    </source>
</evidence>
<keyword evidence="2" id="KW-0732">Signal</keyword>